<comment type="pathway">
    <text evidence="10">Glycolipid biosynthesis; lipid IV(A) biosynthesis; lipid IV(A) from (3R)-3-hydroxytetradecanoyl-[acyl-carrier-protein] and UDP-N-acetyl-alpha-D-glucosamine: step 4/6.</text>
</comment>
<dbReference type="InterPro" id="IPR029052">
    <property type="entry name" value="Metallo-depent_PP-like"/>
</dbReference>
<sequence length="242" mass="28085">MSTLFISDLHLSSDQPAITQLFLNFLQYQAKQAEALYILGDLFEIWVGDDNLSTYNQSIIAALAELTASGIATYFMPGNRDFLIGKRFIQQTGCRYLTDPTMIDLYGNPTLLTHGDSWCTLDKHYQRYRRWSRNPFWQFLFLHLPLVWRQKTANFLRNQEHSTTPTDATKYDVTLPDMLAFLKHYSGTQQIIHGHTHLPSIQLIKIADDTWIKRFVLSDWTSKQGNVLSALPNHSFELIYFN</sequence>
<organism evidence="12 13">
    <name type="scientific">Candidatus Rickettsiella isopodorum</name>
    <dbReference type="NCBI Taxonomy" id="1225476"/>
    <lineage>
        <taxon>Bacteria</taxon>
        <taxon>Pseudomonadati</taxon>
        <taxon>Pseudomonadota</taxon>
        <taxon>Gammaproteobacteria</taxon>
        <taxon>Legionellales</taxon>
        <taxon>Coxiellaceae</taxon>
        <taxon>Rickettsiella</taxon>
    </lineage>
</organism>
<dbReference type="InterPro" id="IPR004843">
    <property type="entry name" value="Calcineurin-like_PHP"/>
</dbReference>
<dbReference type="Gene3D" id="3.60.21.10">
    <property type="match status" value="1"/>
</dbReference>
<feature type="binding site" evidence="10">
    <location>
        <position position="197"/>
    </location>
    <ligand>
        <name>Mn(2+)</name>
        <dbReference type="ChEBI" id="CHEBI:29035"/>
        <label>1</label>
    </ligand>
</feature>
<evidence type="ECO:0000313" key="13">
    <source>
        <dbReference type="Proteomes" id="UP000183924"/>
    </source>
</evidence>
<dbReference type="SUPFAM" id="SSF56300">
    <property type="entry name" value="Metallo-dependent phosphatases"/>
    <property type="match status" value="1"/>
</dbReference>
<dbReference type="GO" id="GO:0019897">
    <property type="term" value="C:extrinsic component of plasma membrane"/>
    <property type="evidence" value="ECO:0007669"/>
    <property type="project" value="UniProtKB-UniRule"/>
</dbReference>
<feature type="binding site" evidence="10">
    <location>
        <position position="195"/>
    </location>
    <ligand>
        <name>Mn(2+)</name>
        <dbReference type="ChEBI" id="CHEBI:29035"/>
        <label>2</label>
    </ligand>
</feature>
<feature type="binding site" evidence="10">
    <location>
        <position position="8"/>
    </location>
    <ligand>
        <name>Mn(2+)</name>
        <dbReference type="ChEBI" id="CHEBI:29035"/>
        <label>1</label>
    </ligand>
</feature>
<keyword evidence="8 10" id="KW-0472">Membrane</keyword>
<dbReference type="OrthoDB" id="9783283at2"/>
<comment type="caution">
    <text evidence="10">Lacks conserved residue(s) required for the propagation of feature annotation.</text>
</comment>
<dbReference type="UniPathway" id="UPA00359">
    <property type="reaction ID" value="UER00480"/>
</dbReference>
<feature type="binding site" evidence="10">
    <location>
        <position position="164"/>
    </location>
    <ligand>
        <name>substrate</name>
    </ligand>
</feature>
<feature type="binding site" evidence="10">
    <location>
        <position position="10"/>
    </location>
    <ligand>
        <name>Mn(2+)</name>
        <dbReference type="ChEBI" id="CHEBI:29035"/>
        <label>1</label>
    </ligand>
</feature>
<feature type="binding site" evidence="10">
    <location>
        <begin position="79"/>
        <end position="80"/>
    </location>
    <ligand>
        <name>substrate</name>
    </ligand>
</feature>
<feature type="binding site" evidence="10">
    <location>
        <position position="41"/>
    </location>
    <ligand>
        <name>Mn(2+)</name>
        <dbReference type="ChEBI" id="CHEBI:29035"/>
        <label>2</label>
    </ligand>
</feature>
<evidence type="ECO:0000256" key="2">
    <source>
        <dbReference type="ARBA" id="ARBA00022516"/>
    </source>
</evidence>
<keyword evidence="6 10" id="KW-0378">Hydrolase</keyword>
<feature type="binding site" evidence="10">
    <location>
        <position position="114"/>
    </location>
    <ligand>
        <name>Mn(2+)</name>
        <dbReference type="ChEBI" id="CHEBI:29035"/>
        <label>2</label>
    </ligand>
</feature>
<evidence type="ECO:0000259" key="11">
    <source>
        <dbReference type="Pfam" id="PF00149"/>
    </source>
</evidence>
<comment type="catalytic activity">
    <reaction evidence="10">
        <text>UDP-2-N,3-O-bis[(3R)-3-hydroxytetradecanoyl]-alpha-D-glucosamine + H2O = 2-N,3-O-bis[(3R)-3-hydroxytetradecanoyl]-alpha-D-glucosaminyl 1-phosphate + UMP + 2 H(+)</text>
        <dbReference type="Rhea" id="RHEA:25213"/>
        <dbReference type="ChEBI" id="CHEBI:15377"/>
        <dbReference type="ChEBI" id="CHEBI:15378"/>
        <dbReference type="ChEBI" id="CHEBI:57865"/>
        <dbReference type="ChEBI" id="CHEBI:57957"/>
        <dbReference type="ChEBI" id="CHEBI:78847"/>
        <dbReference type="EC" id="3.6.1.54"/>
    </reaction>
</comment>
<keyword evidence="7 10" id="KW-0443">Lipid metabolism</keyword>
<dbReference type="HAMAP" id="MF_00575">
    <property type="entry name" value="LpxH"/>
    <property type="match status" value="1"/>
</dbReference>
<keyword evidence="2 10" id="KW-0444">Lipid biosynthesis</keyword>
<comment type="similarity">
    <text evidence="10">Belongs to the LpxH family.</text>
</comment>
<dbReference type="STRING" id="1225476.A1D18_03015"/>
<evidence type="ECO:0000256" key="10">
    <source>
        <dbReference type="HAMAP-Rule" id="MF_00575"/>
    </source>
</evidence>
<feature type="binding site" evidence="10">
    <location>
        <position position="41"/>
    </location>
    <ligand>
        <name>Mn(2+)</name>
        <dbReference type="ChEBI" id="CHEBI:29035"/>
        <label>1</label>
    </ligand>
</feature>
<comment type="subcellular location">
    <subcellularLocation>
        <location evidence="10">Cell inner membrane</location>
        <topology evidence="10">Peripheral membrane protein</topology>
        <orientation evidence="10">Cytoplasmic side</orientation>
    </subcellularLocation>
</comment>
<evidence type="ECO:0000313" key="12">
    <source>
        <dbReference type="EMBL" id="OIZ95083.1"/>
    </source>
</evidence>
<dbReference type="GO" id="GO:0008758">
    <property type="term" value="F:UDP-2,3-diacylglucosamine hydrolase activity"/>
    <property type="evidence" value="ECO:0007669"/>
    <property type="project" value="UniProtKB-UniRule"/>
</dbReference>
<feature type="binding site" evidence="10">
    <location>
        <position position="122"/>
    </location>
    <ligand>
        <name>substrate</name>
    </ligand>
</feature>
<gene>
    <name evidence="10" type="primary">lpxH</name>
    <name evidence="12" type="ORF">A1D18_03015</name>
</gene>
<name>A0A1J8P7V6_9COXI</name>
<proteinExistence type="inferred from homology"/>
<evidence type="ECO:0000256" key="4">
    <source>
        <dbReference type="ARBA" id="ARBA00022556"/>
    </source>
</evidence>
<evidence type="ECO:0000256" key="9">
    <source>
        <dbReference type="ARBA" id="ARBA00023211"/>
    </source>
</evidence>
<dbReference type="GO" id="GO:0005737">
    <property type="term" value="C:cytoplasm"/>
    <property type="evidence" value="ECO:0007669"/>
    <property type="project" value="InterPro"/>
</dbReference>
<dbReference type="Proteomes" id="UP000183924">
    <property type="component" value="Unassembled WGS sequence"/>
</dbReference>
<accession>A0A1J8P7V6</accession>
<evidence type="ECO:0000256" key="6">
    <source>
        <dbReference type="ARBA" id="ARBA00022801"/>
    </source>
</evidence>
<comment type="cofactor">
    <cofactor evidence="10">
        <name>Mn(2+)</name>
        <dbReference type="ChEBI" id="CHEBI:29035"/>
    </cofactor>
    <text evidence="10">Binds 2 Mn(2+) ions per subunit in a binuclear metal center.</text>
</comment>
<dbReference type="RefSeq" id="WP_071662345.1">
    <property type="nucleotide sequence ID" value="NZ_LUKY01000032.1"/>
</dbReference>
<keyword evidence="3 10" id="KW-0997">Cell inner membrane</keyword>
<dbReference type="AlphaFoldDB" id="A0A1J8P7V6"/>
<dbReference type="InterPro" id="IPR043461">
    <property type="entry name" value="LpxH-like"/>
</dbReference>
<keyword evidence="4 10" id="KW-0441">Lipid A biosynthesis</keyword>
<evidence type="ECO:0000256" key="1">
    <source>
        <dbReference type="ARBA" id="ARBA00022475"/>
    </source>
</evidence>
<dbReference type="GO" id="GO:0009245">
    <property type="term" value="P:lipid A biosynthetic process"/>
    <property type="evidence" value="ECO:0007669"/>
    <property type="project" value="UniProtKB-UniRule"/>
</dbReference>
<comment type="caution">
    <text evidence="12">The sequence shown here is derived from an EMBL/GenBank/DDBJ whole genome shotgun (WGS) entry which is preliminary data.</text>
</comment>
<feature type="binding site" evidence="10">
    <location>
        <position position="195"/>
    </location>
    <ligand>
        <name>substrate</name>
    </ligand>
</feature>
<keyword evidence="9 10" id="KW-0464">Manganese</keyword>
<keyword evidence="5 10" id="KW-0479">Metal-binding</keyword>
<dbReference type="PANTHER" id="PTHR34990">
    <property type="entry name" value="UDP-2,3-DIACYLGLUCOSAMINE HYDROLASE-RELATED"/>
    <property type="match status" value="1"/>
</dbReference>
<dbReference type="NCBIfam" id="TIGR01854">
    <property type="entry name" value="lipid_A_lpxH"/>
    <property type="match status" value="1"/>
</dbReference>
<evidence type="ECO:0000256" key="8">
    <source>
        <dbReference type="ARBA" id="ARBA00023136"/>
    </source>
</evidence>
<evidence type="ECO:0000256" key="5">
    <source>
        <dbReference type="ARBA" id="ARBA00022723"/>
    </source>
</evidence>
<dbReference type="CDD" id="cd07398">
    <property type="entry name" value="MPP_YbbF-LpxH"/>
    <property type="match status" value="1"/>
</dbReference>
<reference evidence="12 13" key="1">
    <citation type="submission" date="2016-03" db="EMBL/GenBank/DDBJ databases">
        <title>Comparative genomics of Rickettsiella.</title>
        <authorList>
            <person name="Chandler C."/>
            <person name="Wang Y."/>
        </authorList>
    </citation>
    <scope>NUCLEOTIDE SEQUENCE [LARGE SCALE GENOMIC DNA]</scope>
    <source>
        <strain evidence="12 13">RCFS May 2013</strain>
    </source>
</reference>
<dbReference type="Pfam" id="PF00149">
    <property type="entry name" value="Metallophos"/>
    <property type="match status" value="1"/>
</dbReference>
<keyword evidence="13" id="KW-1185">Reference proteome</keyword>
<feature type="domain" description="Calcineurin-like phosphoesterase" evidence="11">
    <location>
        <begin position="1"/>
        <end position="198"/>
    </location>
</feature>
<keyword evidence="1 10" id="KW-1003">Cell membrane</keyword>
<dbReference type="EMBL" id="LUKY01000032">
    <property type="protein sequence ID" value="OIZ95083.1"/>
    <property type="molecule type" value="Genomic_DNA"/>
</dbReference>
<protein>
    <recommendedName>
        <fullName evidence="10">UDP-2,3-diacylglucosamine hydrolase</fullName>
        <ecNumber evidence="10">3.6.1.54</ecNumber>
    </recommendedName>
    <alternativeName>
        <fullName evidence="10">UDP-2,3-diacylglucosamine diphosphatase</fullName>
    </alternativeName>
</protein>
<dbReference type="EC" id="3.6.1.54" evidence="10"/>
<dbReference type="NCBIfam" id="NF003743">
    <property type="entry name" value="PRK05340.1"/>
    <property type="match status" value="1"/>
</dbReference>
<feature type="binding site" evidence="10">
    <location>
        <position position="79"/>
    </location>
    <ligand>
        <name>Mn(2+)</name>
        <dbReference type="ChEBI" id="CHEBI:29035"/>
        <label>2</label>
    </ligand>
</feature>
<dbReference type="PANTHER" id="PTHR34990:SF1">
    <property type="entry name" value="UDP-2,3-DIACYLGLUCOSAMINE HYDROLASE"/>
    <property type="match status" value="1"/>
</dbReference>
<dbReference type="InterPro" id="IPR010138">
    <property type="entry name" value="UDP-diacylglucosamine_Hdrlase"/>
</dbReference>
<evidence type="ECO:0000256" key="7">
    <source>
        <dbReference type="ARBA" id="ARBA00023098"/>
    </source>
</evidence>
<evidence type="ECO:0000256" key="3">
    <source>
        <dbReference type="ARBA" id="ARBA00022519"/>
    </source>
</evidence>
<dbReference type="GO" id="GO:0030145">
    <property type="term" value="F:manganese ion binding"/>
    <property type="evidence" value="ECO:0007669"/>
    <property type="project" value="UniProtKB-UniRule"/>
</dbReference>
<comment type="function">
    <text evidence="10">Hydrolyzes the pyrophosphate bond of UDP-2,3-diacylglucosamine to yield 2,3-diacylglucosamine 1-phosphate (lipid X) and UMP by catalyzing the attack of water at the alpha-P atom. Involved in the biosynthesis of lipid A, a phosphorylated glycolipid that anchors the lipopolysaccharide to the outer membrane of the cell.</text>
</comment>